<evidence type="ECO:0000313" key="1">
    <source>
        <dbReference type="EMBL" id="KKN38785.1"/>
    </source>
</evidence>
<name>A0A0F9Q4C5_9ZZZZ</name>
<dbReference type="AlphaFoldDB" id="A0A0F9Q4C5"/>
<sequence>LMVNILAFAAFVGTVTLIRLKNEILQREKHRPWVRSLLNKR</sequence>
<comment type="caution">
    <text evidence="1">The sequence shown here is derived from an EMBL/GenBank/DDBJ whole genome shotgun (WGS) entry which is preliminary data.</text>
</comment>
<accession>A0A0F9Q4C5</accession>
<dbReference type="EMBL" id="LAZR01001804">
    <property type="protein sequence ID" value="KKN38785.1"/>
    <property type="molecule type" value="Genomic_DNA"/>
</dbReference>
<reference evidence="1" key="1">
    <citation type="journal article" date="2015" name="Nature">
        <title>Complex archaea that bridge the gap between prokaryotes and eukaryotes.</title>
        <authorList>
            <person name="Spang A."/>
            <person name="Saw J.H."/>
            <person name="Jorgensen S.L."/>
            <person name="Zaremba-Niedzwiedzka K."/>
            <person name="Martijn J."/>
            <person name="Lind A.E."/>
            <person name="van Eijk R."/>
            <person name="Schleper C."/>
            <person name="Guy L."/>
            <person name="Ettema T.J."/>
        </authorList>
    </citation>
    <scope>NUCLEOTIDE SEQUENCE</scope>
</reference>
<feature type="non-terminal residue" evidence="1">
    <location>
        <position position="1"/>
    </location>
</feature>
<proteinExistence type="predicted"/>
<protein>
    <submittedName>
        <fullName evidence="1">Uncharacterized protein</fullName>
    </submittedName>
</protein>
<organism evidence="1">
    <name type="scientific">marine sediment metagenome</name>
    <dbReference type="NCBI Taxonomy" id="412755"/>
    <lineage>
        <taxon>unclassified sequences</taxon>
        <taxon>metagenomes</taxon>
        <taxon>ecological metagenomes</taxon>
    </lineage>
</organism>
<gene>
    <name evidence="1" type="ORF">LCGC14_0750110</name>
</gene>